<feature type="region of interest" description="Disordered" evidence="1">
    <location>
        <begin position="116"/>
        <end position="164"/>
    </location>
</feature>
<evidence type="ECO:0000256" key="1">
    <source>
        <dbReference type="SAM" id="MobiDB-lite"/>
    </source>
</evidence>
<feature type="compositionally biased region" description="Pro residues" evidence="1">
    <location>
        <begin position="118"/>
        <end position="143"/>
    </location>
</feature>
<dbReference type="AlphaFoldDB" id="A0A9X3SHA3"/>
<comment type="caution">
    <text evidence="2">The sequence shown here is derived from an EMBL/GenBank/DDBJ whole genome shotgun (WGS) entry which is preliminary data.</text>
</comment>
<reference evidence="2" key="1">
    <citation type="submission" date="2021-10" db="EMBL/GenBank/DDBJ databases">
        <title>Streptomonospora sp. nov., isolated from mangrove soil.</title>
        <authorList>
            <person name="Chen X."/>
            <person name="Ge X."/>
            <person name="Liu W."/>
        </authorList>
    </citation>
    <scope>NUCLEOTIDE SEQUENCE</scope>
    <source>
        <strain evidence="2">S1-112</strain>
    </source>
</reference>
<accession>A0A9X3SHA3</accession>
<dbReference type="RefSeq" id="WP_270074970.1">
    <property type="nucleotide sequence ID" value="NZ_JAJAQC010000074.1"/>
</dbReference>
<evidence type="ECO:0000313" key="2">
    <source>
        <dbReference type="EMBL" id="MDA0567732.1"/>
    </source>
</evidence>
<protein>
    <submittedName>
        <fullName evidence="2">Uncharacterized protein</fullName>
    </submittedName>
</protein>
<feature type="compositionally biased region" description="Basic and acidic residues" evidence="1">
    <location>
        <begin position="144"/>
        <end position="164"/>
    </location>
</feature>
<dbReference type="Proteomes" id="UP001140076">
    <property type="component" value="Unassembled WGS sequence"/>
</dbReference>
<dbReference type="EMBL" id="JAJAQC010000074">
    <property type="protein sequence ID" value="MDA0567732.1"/>
    <property type="molecule type" value="Genomic_DNA"/>
</dbReference>
<proteinExistence type="predicted"/>
<gene>
    <name evidence="2" type="ORF">LG943_25920</name>
</gene>
<evidence type="ECO:0000313" key="3">
    <source>
        <dbReference type="Proteomes" id="UP001140076"/>
    </source>
</evidence>
<keyword evidence="3" id="KW-1185">Reference proteome</keyword>
<organism evidence="2 3">
    <name type="scientific">Streptomonospora mangrovi</name>
    <dbReference type="NCBI Taxonomy" id="2883123"/>
    <lineage>
        <taxon>Bacteria</taxon>
        <taxon>Bacillati</taxon>
        <taxon>Actinomycetota</taxon>
        <taxon>Actinomycetes</taxon>
        <taxon>Streptosporangiales</taxon>
        <taxon>Nocardiopsidaceae</taxon>
        <taxon>Streptomonospora</taxon>
    </lineage>
</organism>
<sequence length="164" mass="17308">MTYDVVALVREAPDLRALVDSMVDAHPDLKVAGAGDGAVIQLCDDSGRALLSIEAAQEVLVPGEVERLLGADIAAQLPDPCWWVEARAAGADPGPAGLAHRFAGGLVQRLGGLVWSPRPAPPGALDPLPAPGPQDPPPPPPAPDPERQQDQQRNHDQQQERRDT</sequence>
<name>A0A9X3SHA3_9ACTN</name>